<dbReference type="GO" id="GO:0016791">
    <property type="term" value="F:phosphatase activity"/>
    <property type="evidence" value="ECO:0007669"/>
    <property type="project" value="UniProtKB-ARBA"/>
</dbReference>
<dbReference type="PANTHER" id="PTHR47216:SF4">
    <property type="entry name" value="OS01G0859400 PROTEIN"/>
    <property type="match status" value="1"/>
</dbReference>
<evidence type="ECO:0000256" key="1">
    <source>
        <dbReference type="SAM" id="Phobius"/>
    </source>
</evidence>
<reference evidence="3 4" key="1">
    <citation type="journal article" date="2014" name="Agronomy (Basel)">
        <title>A Draft Genome Sequence for Ensete ventricosum, the Drought-Tolerant Tree Against Hunger.</title>
        <authorList>
            <person name="Harrison J."/>
            <person name="Moore K.A."/>
            <person name="Paszkiewicz K."/>
            <person name="Jones T."/>
            <person name="Grant M."/>
            <person name="Ambacheew D."/>
            <person name="Muzemil S."/>
            <person name="Studholme D.J."/>
        </authorList>
    </citation>
    <scope>NUCLEOTIDE SEQUENCE [LARGE SCALE GENOMIC DNA]</scope>
</reference>
<feature type="transmembrane region" description="Helical" evidence="1">
    <location>
        <begin position="71"/>
        <end position="92"/>
    </location>
</feature>
<gene>
    <name evidence="3" type="ORF">B296_00053519</name>
</gene>
<dbReference type="SMART" id="SM00195">
    <property type="entry name" value="DSPc"/>
    <property type="match status" value="1"/>
</dbReference>
<dbReference type="InterPro" id="IPR029021">
    <property type="entry name" value="Prot-tyrosine_phosphatase-like"/>
</dbReference>
<dbReference type="SUPFAM" id="SSF52799">
    <property type="entry name" value="(Phosphotyrosine protein) phosphatases II"/>
    <property type="match status" value="1"/>
</dbReference>
<dbReference type="EMBL" id="AMZH03014364">
    <property type="protein sequence ID" value="RRT47760.1"/>
    <property type="molecule type" value="Genomic_DNA"/>
</dbReference>
<dbReference type="CDD" id="cd14527">
    <property type="entry name" value="DSP_bac"/>
    <property type="match status" value="1"/>
</dbReference>
<feature type="transmembrane region" description="Helical" evidence="1">
    <location>
        <begin position="41"/>
        <end position="59"/>
    </location>
</feature>
<feature type="transmembrane region" description="Helical" evidence="1">
    <location>
        <begin position="6"/>
        <end position="29"/>
    </location>
</feature>
<sequence>MVSRRRISVGISILIGLKATVLLLAFYFTRKLRVNLIPVPLLYASLVAYLVAIASHPAVNLPLLLGKSSDGIFPLWSMIIFGPYLFFVRLFVPLRRWKNQEPPYSEIYEGLYVGGWPSSLEHLPPCRPAVIDCTCELPRISALPNAYLCVATWDTRAPQPSQIESAVRWVCRKRTQNVPVYIHCAFGHGRSVCVMCAVLVALGLAEDWRSAERIIREKRPCIKMNDLHRKSLEEWSRHRLPSKRDGASVLSSVILSERKHKV</sequence>
<dbReference type="Gene3D" id="3.90.190.10">
    <property type="entry name" value="Protein tyrosine phosphatase superfamily"/>
    <property type="match status" value="1"/>
</dbReference>
<keyword evidence="1" id="KW-0812">Transmembrane</keyword>
<keyword evidence="1" id="KW-1133">Transmembrane helix</keyword>
<comment type="caution">
    <text evidence="3">The sequence shown here is derived from an EMBL/GenBank/DDBJ whole genome shotgun (WGS) entry which is preliminary data.</text>
</comment>
<dbReference type="InterPro" id="IPR000340">
    <property type="entry name" value="Dual-sp_phosphatase_cat-dom"/>
</dbReference>
<feature type="domain" description="Tyrosine specific protein phosphatases" evidence="2">
    <location>
        <begin position="161"/>
        <end position="230"/>
    </location>
</feature>
<evidence type="ECO:0000259" key="2">
    <source>
        <dbReference type="PROSITE" id="PS50056"/>
    </source>
</evidence>
<name>A0A426Y7R5_ENSVE</name>
<dbReference type="Proteomes" id="UP000287651">
    <property type="component" value="Unassembled WGS sequence"/>
</dbReference>
<dbReference type="Pfam" id="PF00782">
    <property type="entry name" value="DSPc"/>
    <property type="match status" value="1"/>
</dbReference>
<evidence type="ECO:0000313" key="3">
    <source>
        <dbReference type="EMBL" id="RRT47760.1"/>
    </source>
</evidence>
<dbReference type="PANTHER" id="PTHR47216">
    <property type="match status" value="1"/>
</dbReference>
<protein>
    <recommendedName>
        <fullName evidence="2">Tyrosine specific protein phosphatases domain-containing protein</fullName>
    </recommendedName>
</protein>
<dbReference type="PROSITE" id="PS50056">
    <property type="entry name" value="TYR_PHOSPHATASE_2"/>
    <property type="match status" value="1"/>
</dbReference>
<dbReference type="InterPro" id="IPR000387">
    <property type="entry name" value="Tyr_Pase_dom"/>
</dbReference>
<dbReference type="AlphaFoldDB" id="A0A426Y7R5"/>
<evidence type="ECO:0000313" key="4">
    <source>
        <dbReference type="Proteomes" id="UP000287651"/>
    </source>
</evidence>
<accession>A0A426Y7R5</accession>
<proteinExistence type="predicted"/>
<keyword evidence="1" id="KW-0472">Membrane</keyword>
<dbReference type="InterPro" id="IPR020422">
    <property type="entry name" value="TYR_PHOSPHATASE_DUAL_dom"/>
</dbReference>
<organism evidence="3 4">
    <name type="scientific">Ensete ventricosum</name>
    <name type="common">Abyssinian banana</name>
    <name type="synonym">Musa ensete</name>
    <dbReference type="NCBI Taxonomy" id="4639"/>
    <lineage>
        <taxon>Eukaryota</taxon>
        <taxon>Viridiplantae</taxon>
        <taxon>Streptophyta</taxon>
        <taxon>Embryophyta</taxon>
        <taxon>Tracheophyta</taxon>
        <taxon>Spermatophyta</taxon>
        <taxon>Magnoliopsida</taxon>
        <taxon>Liliopsida</taxon>
        <taxon>Zingiberales</taxon>
        <taxon>Musaceae</taxon>
        <taxon>Ensete</taxon>
    </lineage>
</organism>